<proteinExistence type="predicted"/>
<keyword evidence="2" id="KW-1185">Reference proteome</keyword>
<dbReference type="Proteomes" id="UP000600918">
    <property type="component" value="Unassembled WGS sequence"/>
</dbReference>
<evidence type="ECO:0000313" key="2">
    <source>
        <dbReference type="Proteomes" id="UP000600918"/>
    </source>
</evidence>
<name>A0A834U9Y0_VESPE</name>
<organism evidence="1 2">
    <name type="scientific">Vespula pensylvanica</name>
    <name type="common">Western yellow jacket</name>
    <name type="synonym">Wasp</name>
    <dbReference type="NCBI Taxonomy" id="30213"/>
    <lineage>
        <taxon>Eukaryota</taxon>
        <taxon>Metazoa</taxon>
        <taxon>Ecdysozoa</taxon>
        <taxon>Arthropoda</taxon>
        <taxon>Hexapoda</taxon>
        <taxon>Insecta</taxon>
        <taxon>Pterygota</taxon>
        <taxon>Neoptera</taxon>
        <taxon>Endopterygota</taxon>
        <taxon>Hymenoptera</taxon>
        <taxon>Apocrita</taxon>
        <taxon>Aculeata</taxon>
        <taxon>Vespoidea</taxon>
        <taxon>Vespidae</taxon>
        <taxon>Vespinae</taxon>
        <taxon>Vespula</taxon>
    </lineage>
</organism>
<dbReference type="EMBL" id="JACSDY010000006">
    <property type="protein sequence ID" value="KAF7425155.1"/>
    <property type="molecule type" value="Genomic_DNA"/>
</dbReference>
<comment type="caution">
    <text evidence="1">The sequence shown here is derived from an EMBL/GenBank/DDBJ whole genome shotgun (WGS) entry which is preliminary data.</text>
</comment>
<sequence length="114" mass="12029">MNKKTLRRKRRSVCRCSNRFKRLTGGIKIDFHGHGKSHGARKKAECSFSHLIGRPPSFLLSFSTGSQSKSCTVIVANSSGGSDSNDDVGGAAVAAAAVSVAAAAAAAARRRRKR</sequence>
<protein>
    <submittedName>
        <fullName evidence="1">Uncharacterized protein</fullName>
    </submittedName>
</protein>
<reference evidence="1" key="1">
    <citation type="journal article" date="2020" name="G3 (Bethesda)">
        <title>High-Quality Assemblies for Three Invasive Social Wasps from the &lt;i&gt;Vespula&lt;/i&gt; Genus.</title>
        <authorList>
            <person name="Harrop T.W.R."/>
            <person name="Guhlin J."/>
            <person name="McLaughlin G.M."/>
            <person name="Permina E."/>
            <person name="Stockwell P."/>
            <person name="Gilligan J."/>
            <person name="Le Lec M.F."/>
            <person name="Gruber M.A.M."/>
            <person name="Quinn O."/>
            <person name="Lovegrove M."/>
            <person name="Duncan E.J."/>
            <person name="Remnant E.J."/>
            <person name="Van Eeckhoven J."/>
            <person name="Graham B."/>
            <person name="Knapp R.A."/>
            <person name="Langford K.W."/>
            <person name="Kronenberg Z."/>
            <person name="Press M.O."/>
            <person name="Eacker S.M."/>
            <person name="Wilson-Rankin E.E."/>
            <person name="Purcell J."/>
            <person name="Lester P.J."/>
            <person name="Dearden P.K."/>
        </authorList>
    </citation>
    <scope>NUCLEOTIDE SEQUENCE</scope>
    <source>
        <strain evidence="1">Volc-1</strain>
    </source>
</reference>
<accession>A0A834U9Y0</accession>
<evidence type="ECO:0000313" key="1">
    <source>
        <dbReference type="EMBL" id="KAF7425155.1"/>
    </source>
</evidence>
<gene>
    <name evidence="1" type="ORF">H0235_007593</name>
</gene>
<dbReference type="AlphaFoldDB" id="A0A834U9Y0"/>